<feature type="region of interest" description="Disordered" evidence="1">
    <location>
        <begin position="1"/>
        <end position="91"/>
    </location>
</feature>
<dbReference type="RefSeq" id="WP_176161606.1">
    <property type="nucleotide sequence ID" value="NZ_CP054929.1"/>
</dbReference>
<feature type="compositionally biased region" description="Low complexity" evidence="1">
    <location>
        <begin position="1"/>
        <end position="17"/>
    </location>
</feature>
<name>A0A7H8N639_9ACTN</name>
<reference evidence="2 3" key="1">
    <citation type="submission" date="2020-06" db="EMBL/GenBank/DDBJ databases">
        <title>Genome mining for natural products.</title>
        <authorList>
            <person name="Zhang B."/>
            <person name="Shi J."/>
            <person name="Ge H."/>
        </authorList>
    </citation>
    <scope>NUCLEOTIDE SEQUENCE [LARGE SCALE GENOMIC DNA]</scope>
    <source>
        <strain evidence="2 3">NA00687</strain>
    </source>
</reference>
<feature type="compositionally biased region" description="Basic and acidic residues" evidence="1">
    <location>
        <begin position="68"/>
        <end position="77"/>
    </location>
</feature>
<dbReference type="AlphaFoldDB" id="A0A7H8N639"/>
<sequence>MHNAVTTSAATAVTTTSPSGSRSHGRAPGHPPNSAPLARKPCGRQPYNVPPPSAVNHVLRRGTQARKQTTDTIEHPNRPSVSTGPVHGAAPNSWALSLWWSQAGRTRGAAQ</sequence>
<dbReference type="EMBL" id="CP054929">
    <property type="protein sequence ID" value="QKW49871.1"/>
    <property type="molecule type" value="Genomic_DNA"/>
</dbReference>
<dbReference type="Proteomes" id="UP000509303">
    <property type="component" value="Chromosome"/>
</dbReference>
<proteinExistence type="predicted"/>
<organism evidence="2 3">
    <name type="scientific">Streptomyces buecherae</name>
    <dbReference type="NCBI Taxonomy" id="2763006"/>
    <lineage>
        <taxon>Bacteria</taxon>
        <taxon>Bacillati</taxon>
        <taxon>Actinomycetota</taxon>
        <taxon>Actinomycetes</taxon>
        <taxon>Kitasatosporales</taxon>
        <taxon>Streptomycetaceae</taxon>
        <taxon>Streptomyces</taxon>
    </lineage>
</organism>
<gene>
    <name evidence="2" type="ORF">HUT08_10320</name>
</gene>
<protein>
    <submittedName>
        <fullName evidence="2">Uncharacterized protein</fullName>
    </submittedName>
</protein>
<accession>A0A7H8N639</accession>
<evidence type="ECO:0000313" key="2">
    <source>
        <dbReference type="EMBL" id="QKW49871.1"/>
    </source>
</evidence>
<keyword evidence="3" id="KW-1185">Reference proteome</keyword>
<evidence type="ECO:0000256" key="1">
    <source>
        <dbReference type="SAM" id="MobiDB-lite"/>
    </source>
</evidence>
<evidence type="ECO:0000313" key="3">
    <source>
        <dbReference type="Proteomes" id="UP000509303"/>
    </source>
</evidence>